<dbReference type="AlphaFoldDB" id="A0A8J5ER37"/>
<dbReference type="EMBL" id="JACMSC010000190">
    <property type="protein sequence ID" value="KAG6466183.1"/>
    <property type="molecule type" value="Genomic_DNA"/>
</dbReference>
<organism evidence="2 3">
    <name type="scientific">Zingiber officinale</name>
    <name type="common">Ginger</name>
    <name type="synonym">Amomum zingiber</name>
    <dbReference type="NCBI Taxonomy" id="94328"/>
    <lineage>
        <taxon>Eukaryota</taxon>
        <taxon>Viridiplantae</taxon>
        <taxon>Streptophyta</taxon>
        <taxon>Embryophyta</taxon>
        <taxon>Tracheophyta</taxon>
        <taxon>Spermatophyta</taxon>
        <taxon>Magnoliopsida</taxon>
        <taxon>Liliopsida</taxon>
        <taxon>Zingiberales</taxon>
        <taxon>Zingiberaceae</taxon>
        <taxon>Zingiber</taxon>
    </lineage>
</organism>
<proteinExistence type="predicted"/>
<evidence type="ECO:0000313" key="3">
    <source>
        <dbReference type="Proteomes" id="UP000734854"/>
    </source>
</evidence>
<evidence type="ECO:0000313" key="2">
    <source>
        <dbReference type="EMBL" id="KAG6466183.1"/>
    </source>
</evidence>
<feature type="region of interest" description="Disordered" evidence="1">
    <location>
        <begin position="1"/>
        <end position="21"/>
    </location>
</feature>
<protein>
    <submittedName>
        <fullName evidence="2">Uncharacterized protein</fullName>
    </submittedName>
</protein>
<dbReference type="Proteomes" id="UP000734854">
    <property type="component" value="Unassembled WGS sequence"/>
</dbReference>
<comment type="caution">
    <text evidence="2">The sequence shown here is derived from an EMBL/GenBank/DDBJ whole genome shotgun (WGS) entry which is preliminary data.</text>
</comment>
<reference evidence="2 3" key="1">
    <citation type="submission" date="2020-08" db="EMBL/GenBank/DDBJ databases">
        <title>Plant Genome Project.</title>
        <authorList>
            <person name="Zhang R.-G."/>
        </authorList>
    </citation>
    <scope>NUCLEOTIDE SEQUENCE [LARGE SCALE GENOMIC DNA]</scope>
    <source>
        <tissue evidence="2">Rhizome</tissue>
    </source>
</reference>
<accession>A0A8J5ER37</accession>
<feature type="compositionally biased region" description="Basic residues" evidence="1">
    <location>
        <begin position="1"/>
        <end position="11"/>
    </location>
</feature>
<evidence type="ECO:0000256" key="1">
    <source>
        <dbReference type="SAM" id="MobiDB-lite"/>
    </source>
</evidence>
<name>A0A8J5ER37_ZINOF</name>
<sequence length="117" mass="13180">MNAIGARRHRPFLTSGGSKPHRQRRCRHFLFLCCLLLLIFLAVVRRVLALTIFKIRNPSAALVSVRVVGASPHFTLLSPRVDVNITLDLLVRGAPPQPQLHLLRPRLRRPHLPPPLG</sequence>
<gene>
    <name evidence="2" type="ORF">ZIOFF_076026</name>
</gene>
<keyword evidence="3" id="KW-1185">Reference proteome</keyword>